<dbReference type="EnsemblBacteria" id="ACK43010">
    <property type="protein sequence ID" value="ACK43010"/>
    <property type="gene ID" value="Dtur_1738"/>
</dbReference>
<reference evidence="2" key="1">
    <citation type="journal article" date="2016" name="Front. Microbiol.">
        <title>The complete genome sequence of hyperthermophile Dictyoglomus turgidum DSM 6724 reveals a specialized carbohydrate fermentor.</title>
        <authorList>
            <person name="Brumm P.J."/>
            <person name="Gowda K."/>
            <person name="Robb F.T."/>
            <person name="Mead D.A."/>
        </authorList>
    </citation>
    <scope>NUCLEOTIDE SEQUENCE [LARGE SCALE GENOMIC DNA]</scope>
    <source>
        <strain evidence="2">DSM 6724 / Z-1310</strain>
    </source>
</reference>
<dbReference type="eggNOG" id="COG3507">
    <property type="taxonomic scope" value="Bacteria"/>
</dbReference>
<organism evidence="1 2">
    <name type="scientific">Dictyoglomus turgidum (strain DSM 6724 / Z-1310)</name>
    <dbReference type="NCBI Taxonomy" id="515635"/>
    <lineage>
        <taxon>Bacteria</taxon>
        <taxon>Pseudomonadati</taxon>
        <taxon>Dictyoglomota</taxon>
        <taxon>Dictyoglomia</taxon>
        <taxon>Dictyoglomales</taxon>
        <taxon>Dictyoglomaceae</taxon>
        <taxon>Dictyoglomus</taxon>
    </lineage>
</organism>
<gene>
    <name evidence="1" type="ordered locus">Dtur_1738</name>
</gene>
<evidence type="ECO:0000313" key="1">
    <source>
        <dbReference type="EMBL" id="ACK43010.1"/>
    </source>
</evidence>
<dbReference type="InterPro" id="IPR013320">
    <property type="entry name" value="ConA-like_dom_sf"/>
</dbReference>
<keyword evidence="2" id="KW-1185">Reference proteome</keyword>
<dbReference type="EMBL" id="CP001251">
    <property type="protein sequence ID" value="ACK43010.1"/>
    <property type="molecule type" value="Genomic_DNA"/>
</dbReference>
<dbReference type="Gene3D" id="2.60.120.200">
    <property type="match status" value="1"/>
</dbReference>
<dbReference type="PROSITE" id="PS51257">
    <property type="entry name" value="PROKAR_LIPOPROTEIN"/>
    <property type="match status" value="1"/>
</dbReference>
<dbReference type="HOGENOM" id="CLU_1124108_0_0_0"/>
<dbReference type="SUPFAM" id="SSF49899">
    <property type="entry name" value="Concanavalin A-like lectins/glucanases"/>
    <property type="match status" value="1"/>
</dbReference>
<name>B8E3D6_DICTD</name>
<proteinExistence type="predicted"/>
<sequence>MFKKGIVLFVGLLFILLVAGCEKAGEVSLQQIQQIPQKLELPKGLVAYYPFEGDLKDANGLLGEGKVIGPKIGQPGGNVSFADGVVGKALVLDGNSGVLLYEGPVETYEYSIALWIYPEALTYYTPAFFAAINTDTWISIVPGGHSLFEGRAGFWSGSAWFDGWTDMKLETNKWYHFAVTVDNGLVSVYINGEKRFEGKRVQDLFRGEKAIFVLGVNWWDPPFKGKIDELRIYNKVLTADEVKELASAK</sequence>
<dbReference type="InParanoid" id="B8E3D6"/>
<dbReference type="STRING" id="515635.Dtur_1738"/>
<dbReference type="AlphaFoldDB" id="B8E3D6"/>
<dbReference type="Proteomes" id="UP000007719">
    <property type="component" value="Chromosome"/>
</dbReference>
<protein>
    <recommendedName>
        <fullName evidence="3">LamG domain-containing protein</fullName>
    </recommendedName>
</protein>
<evidence type="ECO:0008006" key="3">
    <source>
        <dbReference type="Google" id="ProtNLM"/>
    </source>
</evidence>
<dbReference type="PATRIC" id="fig|515635.4.peg.1790"/>
<dbReference type="OrthoDB" id="5430002at2"/>
<dbReference type="Pfam" id="PF13385">
    <property type="entry name" value="Laminin_G_3"/>
    <property type="match status" value="1"/>
</dbReference>
<accession>B8E3D6</accession>
<dbReference type="RefSeq" id="WP_012584085.1">
    <property type="nucleotide sequence ID" value="NC_011661.1"/>
</dbReference>
<dbReference type="KEGG" id="dtu:Dtur_1738"/>
<evidence type="ECO:0000313" key="2">
    <source>
        <dbReference type="Proteomes" id="UP000007719"/>
    </source>
</evidence>